<dbReference type="PANTHER" id="PTHR33223:SF6">
    <property type="entry name" value="CCHC-TYPE DOMAIN-CONTAINING PROTEIN"/>
    <property type="match status" value="1"/>
</dbReference>
<accession>A0A914YRE6</accession>
<feature type="compositionally biased region" description="Polar residues" evidence="1">
    <location>
        <begin position="222"/>
        <end position="233"/>
    </location>
</feature>
<reference evidence="3" key="1">
    <citation type="submission" date="2022-11" db="UniProtKB">
        <authorList>
            <consortium name="WormBaseParasite"/>
        </authorList>
    </citation>
    <scope>IDENTIFICATION</scope>
</reference>
<evidence type="ECO:0000313" key="2">
    <source>
        <dbReference type="Proteomes" id="UP000887577"/>
    </source>
</evidence>
<protein>
    <submittedName>
        <fullName evidence="3">Gag protein</fullName>
    </submittedName>
</protein>
<name>A0A914YRE6_9BILA</name>
<dbReference type="PANTHER" id="PTHR33223">
    <property type="entry name" value="CCHC-TYPE DOMAIN-CONTAINING PROTEIN"/>
    <property type="match status" value="1"/>
</dbReference>
<dbReference type="WBParaSite" id="PSU_v2.g19954.t1">
    <property type="protein sequence ID" value="PSU_v2.g19954.t1"/>
    <property type="gene ID" value="PSU_v2.g19954"/>
</dbReference>
<keyword evidence="2" id="KW-1185">Reference proteome</keyword>
<organism evidence="2 3">
    <name type="scientific">Panagrolaimus superbus</name>
    <dbReference type="NCBI Taxonomy" id="310955"/>
    <lineage>
        <taxon>Eukaryota</taxon>
        <taxon>Metazoa</taxon>
        <taxon>Ecdysozoa</taxon>
        <taxon>Nematoda</taxon>
        <taxon>Chromadorea</taxon>
        <taxon>Rhabditida</taxon>
        <taxon>Tylenchina</taxon>
        <taxon>Panagrolaimomorpha</taxon>
        <taxon>Panagrolaimoidea</taxon>
        <taxon>Panagrolaimidae</taxon>
        <taxon>Panagrolaimus</taxon>
    </lineage>
</organism>
<sequence>MAPLTLDQKINIIKVFPRYKGDTILQDYMGKFNTMVKMLGLDEDQALEVLAGCLDGKAAENWKKIPKVEAGKTRSWQNWIDLFAQYMATTNSTTASREALNGRKRKPSESLEKYMEDIRLLVGRAYPARDGYTTSQQTKEQIMYFVRGLNGALKGTLLRKDFKTPEEALEAAYLEEQIVDQLSREAMVDLAVNMTQVTTNDLDDQINEVNYVQQQQPQRPQSTPSWIPTNNIS</sequence>
<feature type="region of interest" description="Disordered" evidence="1">
    <location>
        <begin position="213"/>
        <end position="233"/>
    </location>
</feature>
<evidence type="ECO:0000313" key="3">
    <source>
        <dbReference type="WBParaSite" id="PSU_v2.g19954.t1"/>
    </source>
</evidence>
<dbReference type="AlphaFoldDB" id="A0A914YRE6"/>
<evidence type="ECO:0000256" key="1">
    <source>
        <dbReference type="SAM" id="MobiDB-lite"/>
    </source>
</evidence>
<dbReference type="Proteomes" id="UP000887577">
    <property type="component" value="Unplaced"/>
</dbReference>
<proteinExistence type="predicted"/>